<dbReference type="Proteomes" id="UP000026714">
    <property type="component" value="Unassembled WGS sequence"/>
</dbReference>
<keyword evidence="1" id="KW-1133">Transmembrane helix</keyword>
<proteinExistence type="predicted"/>
<evidence type="ECO:0000313" key="2">
    <source>
        <dbReference type="EMBL" id="KDB52772.1"/>
    </source>
</evidence>
<dbReference type="STRING" id="34103.SAMN05421778_13015"/>
<feature type="transmembrane region" description="Helical" evidence="1">
    <location>
        <begin position="7"/>
        <end position="25"/>
    </location>
</feature>
<reference evidence="2 3" key="1">
    <citation type="journal article" date="2014" name="FEMS Microbiol. Ecol.">
        <title>Sphaerotilus natans encrusted with nanoball-shaped Fe(III) oxide minerals formed by nitrate-reducing mixotrophic Fe(II) oxidation.</title>
        <authorList>
            <person name="Park S."/>
            <person name="Kim D.H."/>
            <person name="Lee J.H."/>
            <person name="Hur H.G."/>
        </authorList>
    </citation>
    <scope>NUCLEOTIDE SEQUENCE [LARGE SCALE GENOMIC DNA]</scope>
    <source>
        <strain evidence="2 3">DSM 6575</strain>
    </source>
</reference>
<evidence type="ECO:0000313" key="3">
    <source>
        <dbReference type="Proteomes" id="UP000026714"/>
    </source>
</evidence>
<protein>
    <submittedName>
        <fullName evidence="2">Uncharacterized protein</fullName>
    </submittedName>
</protein>
<accession>A0A059KMR3</accession>
<dbReference type="EMBL" id="AZRA01000040">
    <property type="protein sequence ID" value="KDB52772.1"/>
    <property type="molecule type" value="Genomic_DNA"/>
</dbReference>
<gene>
    <name evidence="2" type="ORF">X805_16370</name>
</gene>
<dbReference type="AlphaFoldDB" id="A0A059KMR3"/>
<comment type="caution">
    <text evidence="2">The sequence shown here is derived from an EMBL/GenBank/DDBJ whole genome shotgun (WGS) entry which is preliminary data.</text>
</comment>
<keyword evidence="3" id="KW-1185">Reference proteome</keyword>
<sequence length="41" mass="4766">MRAPQRWALRLLAVGVLALVFMSYLRPSMIVELGNRLWSCF</sequence>
<organism evidence="2 3">
    <name type="scientific">Sphaerotilus natans subsp. natans DSM 6575</name>
    <dbReference type="NCBI Taxonomy" id="1286631"/>
    <lineage>
        <taxon>Bacteria</taxon>
        <taxon>Pseudomonadati</taxon>
        <taxon>Pseudomonadota</taxon>
        <taxon>Betaproteobacteria</taxon>
        <taxon>Burkholderiales</taxon>
        <taxon>Sphaerotilaceae</taxon>
        <taxon>Sphaerotilus</taxon>
    </lineage>
</organism>
<keyword evidence="1" id="KW-0812">Transmembrane</keyword>
<keyword evidence="1" id="KW-0472">Membrane</keyword>
<name>A0A059KMR3_9BURK</name>
<evidence type="ECO:0000256" key="1">
    <source>
        <dbReference type="SAM" id="Phobius"/>
    </source>
</evidence>
<dbReference type="RefSeq" id="WP_259373349.1">
    <property type="nucleotide sequence ID" value="NZ_AZRA01000040.1"/>
</dbReference>